<feature type="non-terminal residue" evidence="2">
    <location>
        <position position="1"/>
    </location>
</feature>
<accession>A0AAV2SKG4</accession>
<keyword evidence="3" id="KW-1185">Reference proteome</keyword>
<organism evidence="2 3">
    <name type="scientific">Meganyctiphanes norvegica</name>
    <name type="common">Northern krill</name>
    <name type="synonym">Thysanopoda norvegica</name>
    <dbReference type="NCBI Taxonomy" id="48144"/>
    <lineage>
        <taxon>Eukaryota</taxon>
        <taxon>Metazoa</taxon>
        <taxon>Ecdysozoa</taxon>
        <taxon>Arthropoda</taxon>
        <taxon>Crustacea</taxon>
        <taxon>Multicrustacea</taxon>
        <taxon>Malacostraca</taxon>
        <taxon>Eumalacostraca</taxon>
        <taxon>Eucarida</taxon>
        <taxon>Euphausiacea</taxon>
        <taxon>Euphausiidae</taxon>
        <taxon>Meganyctiphanes</taxon>
    </lineage>
</organism>
<feature type="region of interest" description="Disordered" evidence="1">
    <location>
        <begin position="37"/>
        <end position="58"/>
    </location>
</feature>
<evidence type="ECO:0000313" key="2">
    <source>
        <dbReference type="EMBL" id="CAL4204430.1"/>
    </source>
</evidence>
<evidence type="ECO:0000313" key="3">
    <source>
        <dbReference type="Proteomes" id="UP001497623"/>
    </source>
</evidence>
<dbReference type="EMBL" id="CAXKWB010080167">
    <property type="protein sequence ID" value="CAL4204430.1"/>
    <property type="molecule type" value="Genomic_DNA"/>
</dbReference>
<name>A0AAV2SKG4_MEGNR</name>
<feature type="compositionally biased region" description="Low complexity" evidence="1">
    <location>
        <begin position="37"/>
        <end position="53"/>
    </location>
</feature>
<proteinExistence type="predicted"/>
<dbReference type="Proteomes" id="UP001497623">
    <property type="component" value="Unassembled WGS sequence"/>
</dbReference>
<feature type="region of interest" description="Disordered" evidence="1">
    <location>
        <begin position="1"/>
        <end position="20"/>
    </location>
</feature>
<comment type="caution">
    <text evidence="2">The sequence shown here is derived from an EMBL/GenBank/DDBJ whole genome shotgun (WGS) entry which is preliminary data.</text>
</comment>
<evidence type="ECO:0000256" key="1">
    <source>
        <dbReference type="SAM" id="MobiDB-lite"/>
    </source>
</evidence>
<dbReference type="AlphaFoldDB" id="A0AAV2SKG4"/>
<sequence length="111" mass="12053">PSGTSPPSDRTSPLQVQGQRSLNSSLLCSIRLVHSSSPQISEPSSSSGLPLVSGHQPRAGFPQQSSRFFPSRVETGEVFLARVFLIRLFPSFVLHTSLAQLVSIRVFGPFF</sequence>
<reference evidence="2 3" key="1">
    <citation type="submission" date="2024-05" db="EMBL/GenBank/DDBJ databases">
        <authorList>
            <person name="Wallberg A."/>
        </authorList>
    </citation>
    <scope>NUCLEOTIDE SEQUENCE [LARGE SCALE GENOMIC DNA]</scope>
</reference>
<protein>
    <submittedName>
        <fullName evidence="2">Uncharacterized protein</fullName>
    </submittedName>
</protein>
<gene>
    <name evidence="2" type="ORF">MNOR_LOCUS37852</name>
</gene>